<evidence type="ECO:0000256" key="4">
    <source>
        <dbReference type="ARBA" id="ARBA00022515"/>
    </source>
</evidence>
<dbReference type="InterPro" id="IPR014052">
    <property type="entry name" value="DNA_primase_ssu_euk/arc"/>
</dbReference>
<keyword evidence="10" id="KW-0804">Transcription</keyword>
<evidence type="ECO:0000256" key="8">
    <source>
        <dbReference type="ARBA" id="ARBA00022723"/>
    </source>
</evidence>
<evidence type="ECO:0000256" key="10">
    <source>
        <dbReference type="ARBA" id="ARBA00023163"/>
    </source>
</evidence>
<evidence type="ECO:0000256" key="1">
    <source>
        <dbReference type="ARBA" id="ARBA00009762"/>
    </source>
</evidence>
<comment type="similarity">
    <text evidence="1">Belongs to the eukaryotic-type primase small subunit family.</text>
</comment>
<keyword evidence="6" id="KW-0548">Nucleotidyltransferase</keyword>
<dbReference type="HAMAP" id="MF_00700">
    <property type="entry name" value="DNA_primase_sml_arc"/>
    <property type="match status" value="1"/>
</dbReference>
<evidence type="ECO:0000256" key="5">
    <source>
        <dbReference type="ARBA" id="ARBA00022679"/>
    </source>
</evidence>
<organism evidence="11">
    <name type="scientific">marine metagenome</name>
    <dbReference type="NCBI Taxonomy" id="408172"/>
    <lineage>
        <taxon>unclassified sequences</taxon>
        <taxon>metagenomes</taxon>
        <taxon>ecological metagenomes</taxon>
    </lineage>
</organism>
<dbReference type="NCBIfam" id="TIGR00335">
    <property type="entry name" value="primase_sml"/>
    <property type="match status" value="1"/>
</dbReference>
<dbReference type="PANTHER" id="PTHR10536">
    <property type="entry name" value="DNA PRIMASE SMALL SUBUNIT"/>
    <property type="match status" value="1"/>
</dbReference>
<dbReference type="Gene3D" id="3.90.920.10">
    <property type="entry name" value="DNA primase, PRIM domain"/>
    <property type="match status" value="1"/>
</dbReference>
<protein>
    <recommendedName>
        <fullName evidence="2">DNA primase small subunit</fullName>
    </recommendedName>
</protein>
<keyword evidence="8" id="KW-0479">Metal-binding</keyword>
<dbReference type="GO" id="GO:0046872">
    <property type="term" value="F:metal ion binding"/>
    <property type="evidence" value="ECO:0007669"/>
    <property type="project" value="UniProtKB-KW"/>
</dbReference>
<dbReference type="Pfam" id="PF01896">
    <property type="entry name" value="DNA_primase_S"/>
    <property type="match status" value="1"/>
</dbReference>
<reference evidence="11" key="1">
    <citation type="submission" date="2018-05" db="EMBL/GenBank/DDBJ databases">
        <authorList>
            <person name="Lanie J.A."/>
            <person name="Ng W.-L."/>
            <person name="Kazmierczak K.M."/>
            <person name="Andrzejewski T.M."/>
            <person name="Davidsen T.M."/>
            <person name="Wayne K.J."/>
            <person name="Tettelin H."/>
            <person name="Glass J.I."/>
            <person name="Rusch D."/>
            <person name="Podicherti R."/>
            <person name="Tsui H.-C.T."/>
            <person name="Winkler M.E."/>
        </authorList>
    </citation>
    <scope>NUCLEOTIDE SEQUENCE</scope>
</reference>
<evidence type="ECO:0000313" key="11">
    <source>
        <dbReference type="EMBL" id="SUZ55016.1"/>
    </source>
</evidence>
<evidence type="ECO:0000256" key="7">
    <source>
        <dbReference type="ARBA" id="ARBA00022705"/>
    </source>
</evidence>
<evidence type="ECO:0000256" key="6">
    <source>
        <dbReference type="ARBA" id="ARBA00022695"/>
    </source>
</evidence>
<dbReference type="GO" id="GO:1990077">
    <property type="term" value="C:primosome complex"/>
    <property type="evidence" value="ECO:0007669"/>
    <property type="project" value="UniProtKB-KW"/>
</dbReference>
<keyword evidence="5" id="KW-0808">Transferase</keyword>
<dbReference type="AlphaFoldDB" id="A0A381NK76"/>
<dbReference type="EMBL" id="UINC01000422">
    <property type="protein sequence ID" value="SUZ55016.1"/>
    <property type="molecule type" value="Genomic_DNA"/>
</dbReference>
<dbReference type="InterPro" id="IPR023639">
    <property type="entry name" value="DNA_primase_ssu_PriS"/>
</dbReference>
<dbReference type="InterPro" id="IPR002755">
    <property type="entry name" value="DNA_primase_S"/>
</dbReference>
<keyword evidence="7" id="KW-0235">DNA replication</keyword>
<proteinExistence type="inferred from homology"/>
<name>A0A381NK76_9ZZZZ</name>
<accession>A0A381NK76</accession>
<dbReference type="GO" id="GO:0003899">
    <property type="term" value="F:DNA-directed RNA polymerase activity"/>
    <property type="evidence" value="ECO:0007669"/>
    <property type="project" value="InterPro"/>
</dbReference>
<keyword evidence="9" id="KW-0460">Magnesium</keyword>
<gene>
    <name evidence="11" type="ORF">METZ01_LOCUS7870</name>
</gene>
<evidence type="ECO:0000256" key="9">
    <source>
        <dbReference type="ARBA" id="ARBA00022842"/>
    </source>
</evidence>
<dbReference type="GO" id="GO:0005658">
    <property type="term" value="C:alpha DNA polymerase:primase complex"/>
    <property type="evidence" value="ECO:0007669"/>
    <property type="project" value="UniProtKB-ARBA"/>
</dbReference>
<dbReference type="GO" id="GO:0006269">
    <property type="term" value="P:DNA replication, synthesis of primer"/>
    <property type="evidence" value="ECO:0007669"/>
    <property type="project" value="UniProtKB-KW"/>
</dbReference>
<dbReference type="SUPFAM" id="SSF56747">
    <property type="entry name" value="Prim-pol domain"/>
    <property type="match status" value="1"/>
</dbReference>
<evidence type="ECO:0000256" key="2">
    <source>
        <dbReference type="ARBA" id="ARBA00021278"/>
    </source>
</evidence>
<sequence>MSLKEDIAKHKASLPLRYTREWLQERFREFYARAEPELPPRFTTREWGMLGWGGKLMQRHLAFRSEGGLQAKLAREAPMHVYHSVAYYAHPSAGKMNEKQWQAADLIFDLDADHLPEMELLKQGKITFGKLIEIIRGQTVRLVEDFLMGDLGIAIEDLQMVFSGGRGYHVHVRAPVVLELPSGARRELADYLTGLGADAEGLLLDAGHTRQYGNRRHSTRELRLPATDAPGWQGRIARFVTAWLAEVQTLPEDEQLKRLKELPRVGMETAKKVQLGGSPQKVFDALPRRVQTALRDAALIECAVHADEPVTGDLHRLIRLPGTLHGGTGLLAQSVTLEELRTFDPYRQATALGDAPVKVRCVAGHPVAMGDVASLKPDDVTELPTCQGAYFMARGFATLEIDA</sequence>
<keyword evidence="3" id="KW-0240">DNA-directed RNA polymerase</keyword>
<evidence type="ECO:0000256" key="3">
    <source>
        <dbReference type="ARBA" id="ARBA00022478"/>
    </source>
</evidence>
<dbReference type="CDD" id="cd04860">
    <property type="entry name" value="AE_Prim_S"/>
    <property type="match status" value="1"/>
</dbReference>
<keyword evidence="4" id="KW-0639">Primosome</keyword>